<feature type="region of interest" description="Disordered" evidence="2">
    <location>
        <begin position="443"/>
        <end position="517"/>
    </location>
</feature>
<name>A0A7S3WD23_EMIHU</name>
<dbReference type="SMART" id="SM00054">
    <property type="entry name" value="EFh"/>
    <property type="match status" value="1"/>
</dbReference>
<feature type="compositionally biased region" description="Low complexity" evidence="2">
    <location>
        <begin position="500"/>
        <end position="517"/>
    </location>
</feature>
<dbReference type="Gene3D" id="3.10.450.50">
    <property type="match status" value="1"/>
</dbReference>
<feature type="compositionally biased region" description="Acidic residues" evidence="2">
    <location>
        <begin position="234"/>
        <end position="250"/>
    </location>
</feature>
<reference evidence="4" key="1">
    <citation type="submission" date="2021-01" db="EMBL/GenBank/DDBJ databases">
        <authorList>
            <person name="Corre E."/>
            <person name="Pelletier E."/>
            <person name="Niang G."/>
            <person name="Scheremetjew M."/>
            <person name="Finn R."/>
            <person name="Kale V."/>
            <person name="Holt S."/>
            <person name="Cochrane G."/>
            <person name="Meng A."/>
            <person name="Brown T."/>
            <person name="Cohen L."/>
        </authorList>
    </citation>
    <scope>NUCLEOTIDE SEQUENCE</scope>
    <source>
        <strain evidence="4">379</strain>
    </source>
</reference>
<evidence type="ECO:0000313" key="4">
    <source>
        <dbReference type="EMBL" id="CAE0550767.1"/>
    </source>
</evidence>
<feature type="compositionally biased region" description="Low complexity" evidence="2">
    <location>
        <begin position="221"/>
        <end position="233"/>
    </location>
</feature>
<dbReference type="PROSITE" id="PS00018">
    <property type="entry name" value="EF_HAND_1"/>
    <property type="match status" value="1"/>
</dbReference>
<feature type="compositionally biased region" description="Low complexity" evidence="2">
    <location>
        <begin position="251"/>
        <end position="280"/>
    </location>
</feature>
<keyword evidence="1" id="KW-0106">Calcium</keyword>
<accession>A0A7S3WD23</accession>
<feature type="compositionally biased region" description="Low complexity" evidence="2">
    <location>
        <begin position="462"/>
        <end position="478"/>
    </location>
</feature>
<feature type="compositionally biased region" description="Acidic residues" evidence="2">
    <location>
        <begin position="479"/>
        <end position="499"/>
    </location>
</feature>
<evidence type="ECO:0000256" key="1">
    <source>
        <dbReference type="ARBA" id="ARBA00022837"/>
    </source>
</evidence>
<dbReference type="AlphaFoldDB" id="A0A7S3WD23"/>
<evidence type="ECO:0000256" key="2">
    <source>
        <dbReference type="SAM" id="MobiDB-lite"/>
    </source>
</evidence>
<dbReference type="InterPro" id="IPR011992">
    <property type="entry name" value="EF-hand-dom_pair"/>
</dbReference>
<organism evidence="4">
    <name type="scientific">Emiliania huxleyi</name>
    <name type="common">Coccolithophore</name>
    <name type="synonym">Pontosphaera huxleyi</name>
    <dbReference type="NCBI Taxonomy" id="2903"/>
    <lineage>
        <taxon>Eukaryota</taxon>
        <taxon>Haptista</taxon>
        <taxon>Haptophyta</taxon>
        <taxon>Prymnesiophyceae</taxon>
        <taxon>Isochrysidales</taxon>
        <taxon>Noelaerhabdaceae</taxon>
        <taxon>Emiliania</taxon>
    </lineage>
</organism>
<protein>
    <recommendedName>
        <fullName evidence="3">EF-hand domain-containing protein</fullName>
    </recommendedName>
</protein>
<dbReference type="GO" id="GO:0005509">
    <property type="term" value="F:calcium ion binding"/>
    <property type="evidence" value="ECO:0007669"/>
    <property type="project" value="InterPro"/>
</dbReference>
<feature type="domain" description="EF-hand" evidence="3">
    <location>
        <begin position="351"/>
        <end position="386"/>
    </location>
</feature>
<dbReference type="InterPro" id="IPR018247">
    <property type="entry name" value="EF_Hand_1_Ca_BS"/>
</dbReference>
<dbReference type="SUPFAM" id="SSF47391">
    <property type="entry name" value="Dimerization-anchoring domain of cAMP-dependent PK regulatory subunit"/>
    <property type="match status" value="1"/>
</dbReference>
<feature type="compositionally biased region" description="Basic and acidic residues" evidence="2">
    <location>
        <begin position="326"/>
        <end position="348"/>
    </location>
</feature>
<dbReference type="EMBL" id="HBIR01023911">
    <property type="protein sequence ID" value="CAE0550767.1"/>
    <property type="molecule type" value="Transcribed_RNA"/>
</dbReference>
<feature type="region of interest" description="Disordered" evidence="2">
    <location>
        <begin position="203"/>
        <end position="348"/>
    </location>
</feature>
<dbReference type="Gene3D" id="1.10.238.10">
    <property type="entry name" value="EF-hand"/>
    <property type="match status" value="1"/>
</dbReference>
<sequence>MAVSPKADVEAYLATVDLRTVLEGALNAVVAERAADPISFFHSYFGELAAAAAAGDGPTEPADVVELATSCFELQAALVVEGATPAEAMPAKIEAMRAHFARVVRWGVPQASIKGEGSFESMMTAIGGIWAGMITTHVKNESFSKGEGDTVVVKQVYTNHLGSDNGAVNGSEGETHLETTLGFDEEGKIVSWMQQYDGTALAARPTAASDGDAATEESAETAEAAAPEAAVEAAAEEADVTAEAAADEPEAAALEAATEEAPAAVATEATAADDAAAAVAAKDEAAPEATTEEALVAATESAETPEAAAPDAAAEKEAIPEAPRPTADERGHEAATSEQTDKEKYDPIVADHMKEIGELFTKLDKDGSGSLTKDELKDVVQRYTSKAFNEKEFFAWYDVRGEPDRKIGLTEFSWYLADLAFAFEDPKKAISAVIQEVDEKNTEALQHEVAADGPEAADEEPAAATESTEVGEAAPPEAAVEEAEAATEAAAEPEPEAPADDVAPAASEEAADAEPAS</sequence>
<gene>
    <name evidence="4" type="ORF">EHUX00137_LOCUS18326</name>
</gene>
<evidence type="ECO:0000259" key="3">
    <source>
        <dbReference type="PROSITE" id="PS50222"/>
    </source>
</evidence>
<feature type="compositionally biased region" description="Low complexity" evidence="2">
    <location>
        <begin position="287"/>
        <end position="312"/>
    </location>
</feature>
<proteinExistence type="predicted"/>
<dbReference type="PROSITE" id="PS50222">
    <property type="entry name" value="EF_HAND_2"/>
    <property type="match status" value="1"/>
</dbReference>
<dbReference type="InterPro" id="IPR002048">
    <property type="entry name" value="EF_hand_dom"/>
</dbReference>
<dbReference type="SUPFAM" id="SSF47473">
    <property type="entry name" value="EF-hand"/>
    <property type="match status" value="1"/>
</dbReference>